<gene>
    <name evidence="1" type="ORF">FY528_07355</name>
</gene>
<dbReference type="EMBL" id="VTHL01000005">
    <property type="protein sequence ID" value="TYZ11500.1"/>
    <property type="molecule type" value="Genomic_DNA"/>
</dbReference>
<name>A0A5D6V844_9BACT</name>
<evidence type="ECO:0000313" key="2">
    <source>
        <dbReference type="Proteomes" id="UP000322791"/>
    </source>
</evidence>
<comment type="caution">
    <text evidence="1">The sequence shown here is derived from an EMBL/GenBank/DDBJ whole genome shotgun (WGS) entry which is preliminary data.</text>
</comment>
<organism evidence="1 2">
    <name type="scientific">Hymenobacter lutimineralis</name>
    <dbReference type="NCBI Taxonomy" id="2606448"/>
    <lineage>
        <taxon>Bacteria</taxon>
        <taxon>Pseudomonadati</taxon>
        <taxon>Bacteroidota</taxon>
        <taxon>Cytophagia</taxon>
        <taxon>Cytophagales</taxon>
        <taxon>Hymenobacteraceae</taxon>
        <taxon>Hymenobacter</taxon>
    </lineage>
</organism>
<protein>
    <recommendedName>
        <fullName evidence="3">ABC transporter ATPase</fullName>
    </recommendedName>
</protein>
<proteinExistence type="predicted"/>
<keyword evidence="2" id="KW-1185">Reference proteome</keyword>
<evidence type="ECO:0000313" key="1">
    <source>
        <dbReference type="EMBL" id="TYZ11500.1"/>
    </source>
</evidence>
<sequence>MYVPFNQLPASARVWIYQANRPFTAAEIAAVQPALQQFAQEWTSHGRTLAASAEILHGQFLVIGLDEAVADASGCSIDASVRFVRGLEEGLDIQLLDKAQLAFLLGDQVQLLDRLSVRKAVAEGQVQPTTPYFDNTISTVGELQQKWPAPAHTTWLARYFAAAATPLA</sequence>
<dbReference type="AlphaFoldDB" id="A0A5D6V844"/>
<dbReference type="RefSeq" id="WP_149070345.1">
    <property type="nucleotide sequence ID" value="NZ_VTHL01000005.1"/>
</dbReference>
<dbReference type="Proteomes" id="UP000322791">
    <property type="component" value="Unassembled WGS sequence"/>
</dbReference>
<evidence type="ECO:0008006" key="3">
    <source>
        <dbReference type="Google" id="ProtNLM"/>
    </source>
</evidence>
<reference evidence="1 2" key="1">
    <citation type="submission" date="2019-08" db="EMBL/GenBank/DDBJ databases">
        <authorList>
            <person name="Seo M.-J."/>
        </authorList>
    </citation>
    <scope>NUCLEOTIDE SEQUENCE [LARGE SCALE GENOMIC DNA]</scope>
    <source>
        <strain evidence="1 2">KIGAM108</strain>
    </source>
</reference>
<accession>A0A5D6V844</accession>